<organism evidence="2 3">
    <name type="scientific">Candidatus Gemmiger excrementavium</name>
    <dbReference type="NCBI Taxonomy" id="2838608"/>
    <lineage>
        <taxon>Bacteria</taxon>
        <taxon>Bacillati</taxon>
        <taxon>Bacillota</taxon>
        <taxon>Clostridia</taxon>
        <taxon>Eubacteriales</taxon>
        <taxon>Gemmiger</taxon>
    </lineage>
</organism>
<reference evidence="2" key="2">
    <citation type="submission" date="2021-04" db="EMBL/GenBank/DDBJ databases">
        <authorList>
            <person name="Gilroy R."/>
        </authorList>
    </citation>
    <scope>NUCLEOTIDE SEQUENCE</scope>
    <source>
        <strain evidence="2">3436</strain>
    </source>
</reference>
<dbReference type="Proteomes" id="UP000824031">
    <property type="component" value="Unassembled WGS sequence"/>
</dbReference>
<proteinExistence type="predicted"/>
<feature type="signal peptide" evidence="1">
    <location>
        <begin position="1"/>
        <end position="21"/>
    </location>
</feature>
<reference evidence="2" key="1">
    <citation type="journal article" date="2021" name="PeerJ">
        <title>Extensive microbial diversity within the chicken gut microbiome revealed by metagenomics and culture.</title>
        <authorList>
            <person name="Gilroy R."/>
            <person name="Ravi A."/>
            <person name="Getino M."/>
            <person name="Pursley I."/>
            <person name="Horton D.L."/>
            <person name="Alikhan N.F."/>
            <person name="Baker D."/>
            <person name="Gharbi K."/>
            <person name="Hall N."/>
            <person name="Watson M."/>
            <person name="Adriaenssens E.M."/>
            <person name="Foster-Nyarko E."/>
            <person name="Jarju S."/>
            <person name="Secka A."/>
            <person name="Antonio M."/>
            <person name="Oren A."/>
            <person name="Chaudhuri R.R."/>
            <person name="La Ragione R."/>
            <person name="Hildebrand F."/>
            <person name="Pallen M.J."/>
        </authorList>
    </citation>
    <scope>NUCLEOTIDE SEQUENCE</scope>
    <source>
        <strain evidence="2">3436</strain>
    </source>
</reference>
<gene>
    <name evidence="2" type="ORF">H9810_11025</name>
</gene>
<accession>A0A9D2F409</accession>
<dbReference type="SUPFAM" id="SSF82171">
    <property type="entry name" value="DPP6 N-terminal domain-like"/>
    <property type="match status" value="1"/>
</dbReference>
<sequence>MKRALSLVLAVLLAVFPAACGQTPADESPAESQTPETAPATAGATGAALPAVAGDFYAVQGSMGYNSLFNAGEFFYELRPRTADCLVYRIDCATATRQVLCSVPGCTHDSESCPAWLPGLLWDYTIFAAGDTVYIYKYRTSWEELDWDTYYQNNVAPYLGEEFTRGGMTPEEFTTYQRNMYTQQMQPACLYAVGQDGAAQKRIDLSENLNGTIYLGWCDGAALYGSLSDSGSSDPARGYRVDLATGQVTNFALQPGESVFAAQGRRLVTGRFLTQEPLPDAQTENEAYQAALQNSTMECDWLDPATGQREKLLELPGKLFLQGSDFCGLAGGRLYFDERQTRPVGGSTRIALRAFDLAAGQWQEVPHSLPEEGMWLNDPTVVGLPGTAAQAGRYLWFGVSDENGNMRMQILDRETGALQETPLTPQQVRNQQDRGRLPLTDDGRFLLCVEEDEKYDFSYALIDAAAFLQGSTDWTPVTTMER</sequence>
<dbReference type="AlphaFoldDB" id="A0A9D2F409"/>
<name>A0A9D2F409_9FIRM</name>
<keyword evidence="1" id="KW-0732">Signal</keyword>
<comment type="caution">
    <text evidence="2">The sequence shown here is derived from an EMBL/GenBank/DDBJ whole genome shotgun (WGS) entry which is preliminary data.</text>
</comment>
<evidence type="ECO:0000313" key="3">
    <source>
        <dbReference type="Proteomes" id="UP000824031"/>
    </source>
</evidence>
<evidence type="ECO:0000313" key="2">
    <source>
        <dbReference type="EMBL" id="HIZ49243.1"/>
    </source>
</evidence>
<evidence type="ECO:0000256" key="1">
    <source>
        <dbReference type="SAM" id="SignalP"/>
    </source>
</evidence>
<feature type="chain" id="PRO_5039081668" description="Lipoprotein" evidence="1">
    <location>
        <begin position="22"/>
        <end position="482"/>
    </location>
</feature>
<protein>
    <recommendedName>
        <fullName evidence="4">Lipoprotein</fullName>
    </recommendedName>
</protein>
<evidence type="ECO:0008006" key="4">
    <source>
        <dbReference type="Google" id="ProtNLM"/>
    </source>
</evidence>
<dbReference type="EMBL" id="DXBO01000158">
    <property type="protein sequence ID" value="HIZ49243.1"/>
    <property type="molecule type" value="Genomic_DNA"/>
</dbReference>